<comment type="caution">
    <text evidence="15">The sequence shown here is derived from an EMBL/GenBank/DDBJ whole genome shotgun (WGS) entry which is preliminary data.</text>
</comment>
<dbReference type="InterPro" id="IPR027417">
    <property type="entry name" value="P-loop_NTPase"/>
</dbReference>
<evidence type="ECO:0000256" key="2">
    <source>
        <dbReference type="ARBA" id="ARBA00008016"/>
    </source>
</evidence>
<keyword evidence="9 12" id="KW-0238">DNA-binding</keyword>
<keyword evidence="6 12" id="KW-0547">Nucleotide-binding</keyword>
<evidence type="ECO:0000256" key="5">
    <source>
        <dbReference type="ARBA" id="ARBA00022705"/>
    </source>
</evidence>
<organism evidence="15 16">
    <name type="scientific">Olsenella profusa</name>
    <dbReference type="NCBI Taxonomy" id="138595"/>
    <lineage>
        <taxon>Bacteria</taxon>
        <taxon>Bacillati</taxon>
        <taxon>Actinomycetota</taxon>
        <taxon>Coriobacteriia</taxon>
        <taxon>Coriobacteriales</taxon>
        <taxon>Atopobiaceae</taxon>
        <taxon>Olsenella</taxon>
    </lineage>
</organism>
<dbReference type="InterPro" id="IPR042174">
    <property type="entry name" value="RecF_2"/>
</dbReference>
<accession>A0ABS2F1L9</accession>
<dbReference type="Proteomes" id="UP000712527">
    <property type="component" value="Unassembled WGS sequence"/>
</dbReference>
<dbReference type="InterPro" id="IPR003395">
    <property type="entry name" value="RecF/RecN/SMC_N"/>
</dbReference>
<comment type="subcellular location">
    <subcellularLocation>
        <location evidence="1 12 13">Cytoplasm</location>
    </subcellularLocation>
</comment>
<keyword evidence="7 12" id="KW-0227">DNA damage</keyword>
<evidence type="ECO:0000313" key="16">
    <source>
        <dbReference type="Proteomes" id="UP000712527"/>
    </source>
</evidence>
<keyword evidence="16" id="KW-1185">Reference proteome</keyword>
<dbReference type="HAMAP" id="MF_00365">
    <property type="entry name" value="RecF"/>
    <property type="match status" value="1"/>
</dbReference>
<evidence type="ECO:0000259" key="14">
    <source>
        <dbReference type="Pfam" id="PF02463"/>
    </source>
</evidence>
<evidence type="ECO:0000256" key="7">
    <source>
        <dbReference type="ARBA" id="ARBA00022763"/>
    </source>
</evidence>
<protein>
    <recommendedName>
        <fullName evidence="3 12">DNA replication and repair protein RecF</fullName>
    </recommendedName>
</protein>
<evidence type="ECO:0000256" key="3">
    <source>
        <dbReference type="ARBA" id="ARBA00020170"/>
    </source>
</evidence>
<comment type="similarity">
    <text evidence="2 12 13">Belongs to the RecF family.</text>
</comment>
<dbReference type="PANTHER" id="PTHR32182:SF0">
    <property type="entry name" value="DNA REPLICATION AND REPAIR PROTEIN RECF"/>
    <property type="match status" value="1"/>
</dbReference>
<dbReference type="PANTHER" id="PTHR32182">
    <property type="entry name" value="DNA REPLICATION AND REPAIR PROTEIN RECF"/>
    <property type="match status" value="1"/>
</dbReference>
<reference evidence="15 16" key="1">
    <citation type="journal article" date="2021" name="Sci. Rep.">
        <title>The distribution of antibiotic resistance genes in chicken gut microbiota commensals.</title>
        <authorList>
            <person name="Juricova H."/>
            <person name="Matiasovicova J."/>
            <person name="Kubasova T."/>
            <person name="Cejkova D."/>
            <person name="Rychlik I."/>
        </authorList>
    </citation>
    <scope>NUCLEOTIDE SEQUENCE [LARGE SCALE GENOMIC DNA]</scope>
    <source>
        <strain evidence="15 16">An794</strain>
    </source>
</reference>
<dbReference type="InterPro" id="IPR001238">
    <property type="entry name" value="DNA-binding_RecF"/>
</dbReference>
<evidence type="ECO:0000256" key="8">
    <source>
        <dbReference type="ARBA" id="ARBA00022840"/>
    </source>
</evidence>
<keyword evidence="4 12" id="KW-0963">Cytoplasm</keyword>
<evidence type="ECO:0000256" key="6">
    <source>
        <dbReference type="ARBA" id="ARBA00022741"/>
    </source>
</evidence>
<evidence type="ECO:0000256" key="13">
    <source>
        <dbReference type="RuleBase" id="RU000578"/>
    </source>
</evidence>
<name>A0ABS2F1L9_9ACTN</name>
<dbReference type="SUPFAM" id="SSF52540">
    <property type="entry name" value="P-loop containing nucleoside triphosphate hydrolases"/>
    <property type="match status" value="1"/>
</dbReference>
<evidence type="ECO:0000256" key="1">
    <source>
        <dbReference type="ARBA" id="ARBA00004496"/>
    </source>
</evidence>
<evidence type="ECO:0000256" key="9">
    <source>
        <dbReference type="ARBA" id="ARBA00023125"/>
    </source>
</evidence>
<dbReference type="EMBL" id="JACSNQ010000003">
    <property type="protein sequence ID" value="MBM6774462.1"/>
    <property type="molecule type" value="Genomic_DNA"/>
</dbReference>
<keyword evidence="5 12" id="KW-0235">DNA replication</keyword>
<evidence type="ECO:0000256" key="10">
    <source>
        <dbReference type="ARBA" id="ARBA00023204"/>
    </source>
</evidence>
<dbReference type="Gene3D" id="1.20.1050.90">
    <property type="entry name" value="RecF/RecN/SMC, N-terminal domain"/>
    <property type="match status" value="1"/>
</dbReference>
<comment type="function">
    <text evidence="11 12 13">The RecF protein is involved in DNA metabolism; it is required for DNA replication and normal SOS inducibility. RecF binds preferentially to single-stranded, linear DNA. It also seems to bind ATP.</text>
</comment>
<dbReference type="NCBIfam" id="TIGR00611">
    <property type="entry name" value="recf"/>
    <property type="match status" value="1"/>
</dbReference>
<feature type="domain" description="RecF/RecN/SMC N-terminal" evidence="14">
    <location>
        <begin position="5"/>
        <end position="347"/>
    </location>
</feature>
<dbReference type="PROSITE" id="PS00618">
    <property type="entry name" value="RECF_2"/>
    <property type="match status" value="1"/>
</dbReference>
<dbReference type="RefSeq" id="WP_204792815.1">
    <property type="nucleotide sequence ID" value="NZ_JACSNQ010000003.1"/>
</dbReference>
<evidence type="ECO:0000256" key="12">
    <source>
        <dbReference type="HAMAP-Rule" id="MF_00365"/>
    </source>
</evidence>
<dbReference type="Pfam" id="PF02463">
    <property type="entry name" value="SMC_N"/>
    <property type="match status" value="1"/>
</dbReference>
<keyword evidence="12 13" id="KW-0742">SOS response</keyword>
<proteinExistence type="inferred from homology"/>
<dbReference type="Gene3D" id="3.40.50.300">
    <property type="entry name" value="P-loop containing nucleotide triphosphate hydrolases"/>
    <property type="match status" value="1"/>
</dbReference>
<keyword evidence="8 12" id="KW-0067">ATP-binding</keyword>
<gene>
    <name evidence="12" type="primary">recF</name>
    <name evidence="15" type="ORF">H9X80_02715</name>
</gene>
<evidence type="ECO:0000256" key="4">
    <source>
        <dbReference type="ARBA" id="ARBA00022490"/>
    </source>
</evidence>
<feature type="binding site" evidence="12">
    <location>
        <begin position="32"/>
        <end position="39"/>
    </location>
    <ligand>
        <name>ATP</name>
        <dbReference type="ChEBI" id="CHEBI:30616"/>
    </ligand>
</feature>
<keyword evidence="10 12" id="KW-0234">DNA repair</keyword>
<evidence type="ECO:0000256" key="11">
    <source>
        <dbReference type="ARBA" id="ARBA00025401"/>
    </source>
</evidence>
<evidence type="ECO:0000313" key="15">
    <source>
        <dbReference type="EMBL" id="MBM6774462.1"/>
    </source>
</evidence>
<dbReference type="InterPro" id="IPR018078">
    <property type="entry name" value="DNA-binding_RecF_CS"/>
</dbReference>
<sequence>MGLRVTELALADFRSFERLELALSPSVTVFVGPNAAGKTNTVEALQLLTAGQSFRRPAPRQLVRDGAESARIDARMEGDSRVLDARCDVTLTPPRRQFSRNGKRCHAADMPEALMSVLFTPDDLALVKRGASHRRAELDDFGRQANRGYANVLSAYLRSVEQRNRLLKDEFPDASLIDAWDASVALGGATLLHARLRLFGRLARKVSAVYATVSGGEELSCTYECTLGNCTELAGLGRDELRDRFMERLAASRAEDLRRGQTCVGPHRDDVRFEISGRDARSFGSQGQQRSVALALKMAEVELAEEILGSRPVLLLDDVMSELDERRRDAVMSFVRGGIQTVVTTTNLGYFSPELIDAAEVVRFGEKD</sequence>